<accession>A0ABY7TAW4</accession>
<dbReference type="InterPro" id="IPR000182">
    <property type="entry name" value="GNAT_dom"/>
</dbReference>
<dbReference type="SUPFAM" id="SSF55729">
    <property type="entry name" value="Acyl-CoA N-acyltransferases (Nat)"/>
    <property type="match status" value="1"/>
</dbReference>
<dbReference type="RefSeq" id="WP_273630627.1">
    <property type="nucleotide sequence ID" value="NZ_CP117167.1"/>
</dbReference>
<gene>
    <name evidence="2" type="ORF">PQO05_00270</name>
</gene>
<evidence type="ECO:0000259" key="1">
    <source>
        <dbReference type="PROSITE" id="PS51186"/>
    </source>
</evidence>
<evidence type="ECO:0000313" key="3">
    <source>
        <dbReference type="Proteomes" id="UP001216139"/>
    </source>
</evidence>
<dbReference type="InterPro" id="IPR051531">
    <property type="entry name" value="N-acetyltransferase"/>
</dbReference>
<protein>
    <submittedName>
        <fullName evidence="2">GNAT family N-acetyltransferase</fullName>
    </submittedName>
</protein>
<proteinExistence type="predicted"/>
<dbReference type="Proteomes" id="UP001216139">
    <property type="component" value="Chromosome"/>
</dbReference>
<keyword evidence="3" id="KW-1185">Reference proteome</keyword>
<dbReference type="EMBL" id="CP117167">
    <property type="protein sequence ID" value="WCT12367.1"/>
    <property type="molecule type" value="Genomic_DNA"/>
</dbReference>
<name>A0ABY7TAW4_9SPHI</name>
<feature type="domain" description="N-acetyltransferase" evidence="1">
    <location>
        <begin position="10"/>
        <end position="164"/>
    </location>
</feature>
<reference evidence="2 3" key="1">
    <citation type="submission" date="2023-02" db="EMBL/GenBank/DDBJ databases">
        <title>Genome sequence of Mucilaginibacter jinjuensis strain KACC 16571.</title>
        <authorList>
            <person name="Kim S."/>
            <person name="Heo J."/>
            <person name="Kwon S.-W."/>
        </authorList>
    </citation>
    <scope>NUCLEOTIDE SEQUENCE [LARGE SCALE GENOMIC DNA]</scope>
    <source>
        <strain evidence="2 3">KACC 16571</strain>
    </source>
</reference>
<organism evidence="2 3">
    <name type="scientific">Mucilaginibacter jinjuensis</name>
    <dbReference type="NCBI Taxonomy" id="1176721"/>
    <lineage>
        <taxon>Bacteria</taxon>
        <taxon>Pseudomonadati</taxon>
        <taxon>Bacteroidota</taxon>
        <taxon>Sphingobacteriia</taxon>
        <taxon>Sphingobacteriales</taxon>
        <taxon>Sphingobacteriaceae</taxon>
        <taxon>Mucilaginibacter</taxon>
    </lineage>
</organism>
<dbReference type="PROSITE" id="PS51186">
    <property type="entry name" value="GNAT"/>
    <property type="match status" value="1"/>
</dbReference>
<dbReference type="Pfam" id="PF13302">
    <property type="entry name" value="Acetyltransf_3"/>
    <property type="match status" value="1"/>
</dbReference>
<dbReference type="Gene3D" id="3.40.630.30">
    <property type="match status" value="1"/>
</dbReference>
<sequence>MKTILQTPRVLMRQFAEDEIDHLLTMNADERIARYITRRTPAETRELFAQMQIDYINKPELGRWALINAEDGDFIGLCMLLEARAGMSGTEIGYSLNYKYWGQGLATEVVRATVDYGFNILNLQDICAITTIDNALSQRVLLKTGFKPTGTVVINNRLLPLYINSKGDQ</sequence>
<dbReference type="PANTHER" id="PTHR43792:SF1">
    <property type="entry name" value="N-ACETYLTRANSFERASE DOMAIN-CONTAINING PROTEIN"/>
    <property type="match status" value="1"/>
</dbReference>
<dbReference type="InterPro" id="IPR016181">
    <property type="entry name" value="Acyl_CoA_acyltransferase"/>
</dbReference>
<evidence type="ECO:0000313" key="2">
    <source>
        <dbReference type="EMBL" id="WCT12367.1"/>
    </source>
</evidence>
<dbReference type="PANTHER" id="PTHR43792">
    <property type="entry name" value="GNAT FAMILY, PUTATIVE (AFU_ORTHOLOGUE AFUA_3G00765)-RELATED-RELATED"/>
    <property type="match status" value="1"/>
</dbReference>